<evidence type="ECO:0000313" key="2">
    <source>
        <dbReference type="EMBL" id="GAA4771724.1"/>
    </source>
</evidence>
<evidence type="ECO:0000259" key="1">
    <source>
        <dbReference type="SMART" id="SM00861"/>
    </source>
</evidence>
<dbReference type="InterPro" id="IPR029061">
    <property type="entry name" value="THDP-binding"/>
</dbReference>
<dbReference type="SMART" id="SM00861">
    <property type="entry name" value="Transket_pyr"/>
    <property type="match status" value="1"/>
</dbReference>
<feature type="domain" description="Transketolase-like pyrimidine-binding" evidence="1">
    <location>
        <begin position="2"/>
        <end position="168"/>
    </location>
</feature>
<dbReference type="Proteomes" id="UP001501645">
    <property type="component" value="Unassembled WGS sequence"/>
</dbReference>
<comment type="caution">
    <text evidence="2">The sequence shown here is derived from an EMBL/GenBank/DDBJ whole genome shotgun (WGS) entry which is preliminary data.</text>
</comment>
<dbReference type="InterPro" id="IPR051157">
    <property type="entry name" value="PDH/Transketolase"/>
</dbReference>
<dbReference type="Gene3D" id="3.40.50.970">
    <property type="match status" value="1"/>
</dbReference>
<dbReference type="PANTHER" id="PTHR43825:SF5">
    <property type="entry name" value="HYPOTHETICAL TRANSKETOLASE FAMILY PROTEIN"/>
    <property type="match status" value="1"/>
</dbReference>
<organism evidence="2 3">
    <name type="scientific">Microbacterium gilvum</name>
    <dbReference type="NCBI Taxonomy" id="1336204"/>
    <lineage>
        <taxon>Bacteria</taxon>
        <taxon>Bacillati</taxon>
        <taxon>Actinomycetota</taxon>
        <taxon>Actinomycetes</taxon>
        <taxon>Micrococcales</taxon>
        <taxon>Microbacteriaceae</taxon>
        <taxon>Microbacterium</taxon>
    </lineage>
</organism>
<dbReference type="CDD" id="cd07033">
    <property type="entry name" value="TPP_PYR_DXS_TK_like"/>
    <property type="match status" value="1"/>
</dbReference>
<dbReference type="EMBL" id="BAABKO010000002">
    <property type="protein sequence ID" value="GAA4771724.1"/>
    <property type="molecule type" value="Genomic_DNA"/>
</dbReference>
<protein>
    <submittedName>
        <fullName evidence="2">Transketolase family protein</fullName>
    </submittedName>
</protein>
<dbReference type="PANTHER" id="PTHR43825">
    <property type="entry name" value="PYRUVATE DEHYDROGENASE E1 COMPONENT"/>
    <property type="match status" value="1"/>
</dbReference>
<proteinExistence type="predicted"/>
<dbReference type="RefSeq" id="WP_345437613.1">
    <property type="nucleotide sequence ID" value="NZ_BAABKO010000002.1"/>
</dbReference>
<keyword evidence="3" id="KW-1185">Reference proteome</keyword>
<gene>
    <name evidence="2" type="ORF">GCM10023351_14780</name>
</gene>
<dbReference type="Pfam" id="PF02780">
    <property type="entry name" value="Transketolase_C"/>
    <property type="match status" value="1"/>
</dbReference>
<dbReference type="Pfam" id="PF02779">
    <property type="entry name" value="Transket_pyr"/>
    <property type="match status" value="1"/>
</dbReference>
<sequence>MRAQRVVWGETIADLAAEDARVVVLDGDLATSTRADIVAERTPDAFIQVGIAEQNMVGMAFGLSTLGYRPWLSTFGVFLTHRAIDQIRMLVSQTKAPVRIAAAYSGLLNGSSGKTHQDIEDLAIMRAMPHMTVVAPADEHEAEAVFRWAADFDGPLYVRVARDAVAPVFDAGDTFQLGRPRLLVEGDDVVVVSTGVQTSRTRDAVDLLAASGVRARLIHVPTIKPLDAAALSELIGDAPLVVTVEEHSRIGGLGGLVSELLAEQGAARVVRIGLEDRWSESAPNDFLLDKYGLSPERVAESILPLVAARV</sequence>
<dbReference type="InterPro" id="IPR009014">
    <property type="entry name" value="Transketo_C/PFOR_II"/>
</dbReference>
<dbReference type="InterPro" id="IPR033248">
    <property type="entry name" value="Transketolase_C"/>
</dbReference>
<name>A0ABP9A308_9MICO</name>
<dbReference type="InterPro" id="IPR005475">
    <property type="entry name" value="Transketolase-like_Pyr-bd"/>
</dbReference>
<dbReference type="SUPFAM" id="SSF52922">
    <property type="entry name" value="TK C-terminal domain-like"/>
    <property type="match status" value="1"/>
</dbReference>
<dbReference type="SUPFAM" id="SSF52518">
    <property type="entry name" value="Thiamin diphosphate-binding fold (THDP-binding)"/>
    <property type="match status" value="1"/>
</dbReference>
<accession>A0ABP9A308</accession>
<dbReference type="Gene3D" id="3.40.50.920">
    <property type="match status" value="1"/>
</dbReference>
<evidence type="ECO:0000313" key="3">
    <source>
        <dbReference type="Proteomes" id="UP001501645"/>
    </source>
</evidence>
<reference evidence="3" key="1">
    <citation type="journal article" date="2019" name="Int. J. Syst. Evol. Microbiol.">
        <title>The Global Catalogue of Microorganisms (GCM) 10K type strain sequencing project: providing services to taxonomists for standard genome sequencing and annotation.</title>
        <authorList>
            <consortium name="The Broad Institute Genomics Platform"/>
            <consortium name="The Broad Institute Genome Sequencing Center for Infectious Disease"/>
            <person name="Wu L."/>
            <person name="Ma J."/>
        </authorList>
    </citation>
    <scope>NUCLEOTIDE SEQUENCE [LARGE SCALE GENOMIC DNA]</scope>
    <source>
        <strain evidence="3">JCM 18537</strain>
    </source>
</reference>